<dbReference type="Proteomes" id="UP000199439">
    <property type="component" value="Unassembled WGS sequence"/>
</dbReference>
<organism evidence="2 3">
    <name type="scientific">Algibacter pectinivorans</name>
    <dbReference type="NCBI Taxonomy" id="870482"/>
    <lineage>
        <taxon>Bacteria</taxon>
        <taxon>Pseudomonadati</taxon>
        <taxon>Bacteroidota</taxon>
        <taxon>Flavobacteriia</taxon>
        <taxon>Flavobacteriales</taxon>
        <taxon>Flavobacteriaceae</taxon>
        <taxon>Algibacter</taxon>
    </lineage>
</organism>
<sequence length="47" mass="4707">MSKSKPMTSKAASRIQSSTAKTSKSGGVSKGSFASRAQSAAANSSKK</sequence>
<reference evidence="3" key="1">
    <citation type="submission" date="2016-10" db="EMBL/GenBank/DDBJ databases">
        <authorList>
            <person name="Varghese N."/>
            <person name="Submissions S."/>
        </authorList>
    </citation>
    <scope>NUCLEOTIDE SEQUENCE [LARGE SCALE GENOMIC DNA]</scope>
    <source>
        <strain evidence="3">DSM 25730</strain>
    </source>
</reference>
<keyword evidence="3" id="KW-1185">Reference proteome</keyword>
<dbReference type="AlphaFoldDB" id="A0A1I1R243"/>
<name>A0A1I1R243_9FLAO</name>
<protein>
    <recommendedName>
        <fullName evidence="4">SMP domain-containing protein</fullName>
    </recommendedName>
</protein>
<evidence type="ECO:0000313" key="2">
    <source>
        <dbReference type="EMBL" id="SFD28379.1"/>
    </source>
</evidence>
<feature type="region of interest" description="Disordered" evidence="1">
    <location>
        <begin position="1"/>
        <end position="47"/>
    </location>
</feature>
<evidence type="ECO:0000313" key="3">
    <source>
        <dbReference type="Proteomes" id="UP000199439"/>
    </source>
</evidence>
<evidence type="ECO:0000256" key="1">
    <source>
        <dbReference type="SAM" id="MobiDB-lite"/>
    </source>
</evidence>
<proteinExistence type="predicted"/>
<gene>
    <name evidence="2" type="ORF">SAMN04487987_10885</name>
</gene>
<accession>A0A1I1R243</accession>
<evidence type="ECO:0008006" key="4">
    <source>
        <dbReference type="Google" id="ProtNLM"/>
    </source>
</evidence>
<dbReference type="EMBL" id="FOMI01000008">
    <property type="protein sequence ID" value="SFD28379.1"/>
    <property type="molecule type" value="Genomic_DNA"/>
</dbReference>
<feature type="compositionally biased region" description="Polar residues" evidence="1">
    <location>
        <begin position="1"/>
        <end position="16"/>
    </location>
</feature>
<feature type="compositionally biased region" description="Low complexity" evidence="1">
    <location>
        <begin position="17"/>
        <end position="47"/>
    </location>
</feature>
<dbReference type="STRING" id="870482.SAMN04487987_10885"/>
<dbReference type="RefSeq" id="WP_092852621.1">
    <property type="nucleotide sequence ID" value="NZ_FOMI01000008.1"/>
</dbReference>